<dbReference type="Gene3D" id="2.60.40.200">
    <property type="entry name" value="Superoxide dismutase, copper/zinc binding domain"/>
    <property type="match status" value="1"/>
</dbReference>
<evidence type="ECO:0000313" key="2">
    <source>
        <dbReference type="Ensembl" id="ENSAMXP00000041670.1"/>
    </source>
</evidence>
<dbReference type="InterPro" id="IPR036423">
    <property type="entry name" value="SOD-like_Cu/Zn_dom_sf"/>
</dbReference>
<dbReference type="PANTHER" id="PTHR20910">
    <property type="entry name" value="AGAP001623-PA"/>
    <property type="match status" value="1"/>
</dbReference>
<organism evidence="2 3">
    <name type="scientific">Astyanax mexicanus</name>
    <name type="common">Blind cave fish</name>
    <name type="synonym">Astyanax fasciatus mexicanus</name>
    <dbReference type="NCBI Taxonomy" id="7994"/>
    <lineage>
        <taxon>Eukaryota</taxon>
        <taxon>Metazoa</taxon>
        <taxon>Chordata</taxon>
        <taxon>Craniata</taxon>
        <taxon>Vertebrata</taxon>
        <taxon>Euteleostomi</taxon>
        <taxon>Actinopterygii</taxon>
        <taxon>Neopterygii</taxon>
        <taxon>Teleostei</taxon>
        <taxon>Ostariophysi</taxon>
        <taxon>Characiformes</taxon>
        <taxon>Characoidei</taxon>
        <taxon>Acestrorhamphidae</taxon>
        <taxon>Acestrorhamphinae</taxon>
        <taxon>Astyanax</taxon>
    </lineage>
</organism>
<feature type="domain" description="Superoxide dismutase copper/zinc binding" evidence="1">
    <location>
        <begin position="30"/>
        <end position="149"/>
    </location>
</feature>
<dbReference type="InterPro" id="IPR001424">
    <property type="entry name" value="SOD_Cu_Zn_dom"/>
</dbReference>
<reference evidence="2" key="4">
    <citation type="submission" date="2025-09" db="UniProtKB">
        <authorList>
            <consortium name="Ensembl"/>
        </authorList>
    </citation>
    <scope>IDENTIFICATION</scope>
</reference>
<sequence length="187" mass="21045">MYFLYNFGKNVKKKKKTFRIVSALIDMRGIKGEIIFHQSSPFDLTTLTVNLTNLNGRVGPYHVHLFPTPTQRSPPESTCSNDNLGGHWNPFGVNTQVGVYPPPYGSTHDLYEVGDLSSRHGSLANAVDFQASFTDWNLPLFGQNSIVGRLSMQIYLFFKPLKTSKQVLKTLKSAQIVRQTLFIHTVP</sequence>
<dbReference type="Pfam" id="PF00080">
    <property type="entry name" value="Sod_Cu"/>
    <property type="match status" value="1"/>
</dbReference>
<dbReference type="SUPFAM" id="SSF49329">
    <property type="entry name" value="Cu,Zn superoxide dismutase-like"/>
    <property type="match status" value="1"/>
</dbReference>
<dbReference type="InterPro" id="IPR053257">
    <property type="entry name" value="Cu-only_SOD"/>
</dbReference>
<evidence type="ECO:0000313" key="3">
    <source>
        <dbReference type="Proteomes" id="UP000018467"/>
    </source>
</evidence>
<accession>A0A3B1JIL5</accession>
<proteinExistence type="predicted"/>
<keyword evidence="3" id="KW-1185">Reference proteome</keyword>
<dbReference type="Proteomes" id="UP000018467">
    <property type="component" value="Unassembled WGS sequence"/>
</dbReference>
<reference evidence="3" key="1">
    <citation type="submission" date="2013-03" db="EMBL/GenBank/DDBJ databases">
        <authorList>
            <person name="Jeffery W."/>
            <person name="Warren W."/>
            <person name="Wilson R.K."/>
        </authorList>
    </citation>
    <scope>NUCLEOTIDE SEQUENCE</scope>
    <source>
        <strain evidence="3">female</strain>
    </source>
</reference>
<dbReference type="AlphaFoldDB" id="A0A3B1JIL5"/>
<dbReference type="GeneTree" id="ENSGT00530000064791"/>
<reference evidence="2" key="3">
    <citation type="submission" date="2025-08" db="UniProtKB">
        <authorList>
            <consortium name="Ensembl"/>
        </authorList>
    </citation>
    <scope>IDENTIFICATION</scope>
</reference>
<evidence type="ECO:0000259" key="1">
    <source>
        <dbReference type="Pfam" id="PF00080"/>
    </source>
</evidence>
<dbReference type="GO" id="GO:0046872">
    <property type="term" value="F:metal ion binding"/>
    <property type="evidence" value="ECO:0007669"/>
    <property type="project" value="InterPro"/>
</dbReference>
<reference evidence="3" key="2">
    <citation type="journal article" date="2014" name="Nat. Commun.">
        <title>The cavefish genome reveals candidate genes for eye loss.</title>
        <authorList>
            <person name="McGaugh S.E."/>
            <person name="Gross J.B."/>
            <person name="Aken B."/>
            <person name="Blin M."/>
            <person name="Borowsky R."/>
            <person name="Chalopin D."/>
            <person name="Hinaux H."/>
            <person name="Jeffery W.R."/>
            <person name="Keene A."/>
            <person name="Ma L."/>
            <person name="Minx P."/>
            <person name="Murphy D."/>
            <person name="O'Quin K.E."/>
            <person name="Retaux S."/>
            <person name="Rohner N."/>
            <person name="Searle S.M."/>
            <person name="Stahl B.A."/>
            <person name="Tabin C."/>
            <person name="Volff J.N."/>
            <person name="Yoshizawa M."/>
            <person name="Warren W.C."/>
        </authorList>
    </citation>
    <scope>NUCLEOTIDE SEQUENCE [LARGE SCALE GENOMIC DNA]</scope>
    <source>
        <strain evidence="3">female</strain>
    </source>
</reference>
<dbReference type="Ensembl" id="ENSAMXT00000038743.1">
    <property type="protein sequence ID" value="ENSAMXP00000041670.1"/>
    <property type="gene ID" value="ENSAMXG00000037060.1"/>
</dbReference>
<name>A0A3B1JIL5_ASTMX</name>
<dbReference type="GO" id="GO:0006801">
    <property type="term" value="P:superoxide metabolic process"/>
    <property type="evidence" value="ECO:0007669"/>
    <property type="project" value="InterPro"/>
</dbReference>
<dbReference type="Bgee" id="ENSAMXG00000037060">
    <property type="expression patterns" value="Expressed in olfactory epithelium and 10 other cell types or tissues"/>
</dbReference>
<protein>
    <recommendedName>
        <fullName evidence="1">Superoxide dismutase copper/zinc binding domain-containing protein</fullName>
    </recommendedName>
</protein>
<dbReference type="PANTHER" id="PTHR20910:SF1">
    <property type="entry name" value="SUPEROXIDE DISMUTASE COPPER_ZINC BINDING DOMAIN-CONTAINING PROTEIN"/>
    <property type="match status" value="1"/>
</dbReference>